<reference evidence="3" key="1">
    <citation type="journal article" date="2019" name="Int. J. Syst. Evol. Microbiol.">
        <title>The Global Catalogue of Microorganisms (GCM) 10K type strain sequencing project: providing services to taxonomists for standard genome sequencing and annotation.</title>
        <authorList>
            <consortium name="The Broad Institute Genomics Platform"/>
            <consortium name="The Broad Institute Genome Sequencing Center for Infectious Disease"/>
            <person name="Wu L."/>
            <person name="Ma J."/>
        </authorList>
    </citation>
    <scope>NUCLEOTIDE SEQUENCE [LARGE SCALE GENOMIC DNA]</scope>
    <source>
        <strain evidence="3">CCUG 59129</strain>
    </source>
</reference>
<dbReference type="RefSeq" id="WP_377567227.1">
    <property type="nucleotide sequence ID" value="NZ_JBHTJZ010000050.1"/>
</dbReference>
<organism evidence="2 3">
    <name type="scientific">Paenibacillus chungangensis</name>
    <dbReference type="NCBI Taxonomy" id="696535"/>
    <lineage>
        <taxon>Bacteria</taxon>
        <taxon>Bacillati</taxon>
        <taxon>Bacillota</taxon>
        <taxon>Bacilli</taxon>
        <taxon>Bacillales</taxon>
        <taxon>Paenibacillaceae</taxon>
        <taxon>Paenibacillus</taxon>
    </lineage>
</organism>
<gene>
    <name evidence="2" type="ORF">ACFQ2I_19535</name>
</gene>
<dbReference type="GO" id="GO:0005524">
    <property type="term" value="F:ATP binding"/>
    <property type="evidence" value="ECO:0007669"/>
    <property type="project" value="UniProtKB-KW"/>
</dbReference>
<dbReference type="InterPro" id="IPR002611">
    <property type="entry name" value="IstB_ATP-bd"/>
</dbReference>
<dbReference type="Pfam" id="PF01695">
    <property type="entry name" value="IstB_IS21"/>
    <property type="match status" value="1"/>
</dbReference>
<dbReference type="InterPro" id="IPR027417">
    <property type="entry name" value="P-loop_NTPase"/>
</dbReference>
<dbReference type="InterPro" id="IPR028350">
    <property type="entry name" value="DNAC/IstB-like"/>
</dbReference>
<evidence type="ECO:0000259" key="1">
    <source>
        <dbReference type="Pfam" id="PF01695"/>
    </source>
</evidence>
<dbReference type="CDD" id="cd00009">
    <property type="entry name" value="AAA"/>
    <property type="match status" value="1"/>
</dbReference>
<keyword evidence="2" id="KW-0547">Nucleotide-binding</keyword>
<sequence length="251" mass="29103">MSLLNEETRRKLRELNLSEMIEAIDQQAQDIGYATMSFEERMKLAIDFVYQNKYNSKVDRLIKSAKFRIANASFHDIYYIDRGLDKEQLLNLSTAQFIDMNASVIFHGFTGSGKSYLACALGKQACMQGIRTRYIRIPDLLMLRDEATLTPQGISKLLKKFTSYKLLILDEWLLDDLSEEEQHFLFELIERRHDTSSTIFCTQFKKEDWHARLGGGVHADAMMDRIVHNAAWTFTGNLNMRQINAKTQNKL</sequence>
<keyword evidence="3" id="KW-1185">Reference proteome</keyword>
<keyword evidence="2" id="KW-0067">ATP-binding</keyword>
<evidence type="ECO:0000313" key="3">
    <source>
        <dbReference type="Proteomes" id="UP001596989"/>
    </source>
</evidence>
<dbReference type="Gene3D" id="3.40.50.300">
    <property type="entry name" value="P-loop containing nucleotide triphosphate hydrolases"/>
    <property type="match status" value="1"/>
</dbReference>
<dbReference type="SUPFAM" id="SSF52540">
    <property type="entry name" value="P-loop containing nucleoside triphosphate hydrolases"/>
    <property type="match status" value="1"/>
</dbReference>
<name>A0ABW3HVH7_9BACL</name>
<proteinExistence type="predicted"/>
<evidence type="ECO:0000313" key="2">
    <source>
        <dbReference type="EMBL" id="MFD0961548.1"/>
    </source>
</evidence>
<comment type="caution">
    <text evidence="2">The sequence shown here is derived from an EMBL/GenBank/DDBJ whole genome shotgun (WGS) entry which is preliminary data.</text>
</comment>
<protein>
    <submittedName>
        <fullName evidence="2">ATP-binding protein</fullName>
    </submittedName>
</protein>
<dbReference type="EMBL" id="JBHTJZ010000050">
    <property type="protein sequence ID" value="MFD0961548.1"/>
    <property type="molecule type" value="Genomic_DNA"/>
</dbReference>
<dbReference type="PANTHER" id="PTHR30050">
    <property type="entry name" value="CHROMOSOMAL REPLICATION INITIATOR PROTEIN DNAA"/>
    <property type="match status" value="1"/>
</dbReference>
<dbReference type="PANTHER" id="PTHR30050:SF4">
    <property type="entry name" value="ATP-BINDING PROTEIN RV3427C IN INSERTION SEQUENCE-RELATED"/>
    <property type="match status" value="1"/>
</dbReference>
<feature type="domain" description="IstB-like ATP-binding" evidence="1">
    <location>
        <begin position="11"/>
        <end position="242"/>
    </location>
</feature>
<accession>A0ABW3HVH7</accession>
<dbReference type="PIRSF" id="PIRSF003073">
    <property type="entry name" value="DNAC_TnpB_IstB"/>
    <property type="match status" value="1"/>
</dbReference>
<dbReference type="Proteomes" id="UP001596989">
    <property type="component" value="Unassembled WGS sequence"/>
</dbReference>